<dbReference type="OrthoDB" id="14763at2157"/>
<dbReference type="Gene3D" id="1.10.10.10">
    <property type="entry name" value="Winged helix-like DNA-binding domain superfamily/Winged helix DNA-binding domain"/>
    <property type="match status" value="1"/>
</dbReference>
<dbReference type="PANTHER" id="PTHR30136:SF35">
    <property type="entry name" value="HTH-TYPE TRANSCRIPTIONAL REGULATOR RV1719"/>
    <property type="match status" value="1"/>
</dbReference>
<dbReference type="InterPro" id="IPR050707">
    <property type="entry name" value="HTH_MetabolicPath_Reg"/>
</dbReference>
<dbReference type="Pfam" id="PF09339">
    <property type="entry name" value="HTH_IclR"/>
    <property type="match status" value="1"/>
</dbReference>
<gene>
    <name evidence="6" type="ORF">SAMN04487967_1445</name>
</gene>
<dbReference type="InterPro" id="IPR036390">
    <property type="entry name" value="WH_DNA-bd_sf"/>
</dbReference>
<evidence type="ECO:0000256" key="1">
    <source>
        <dbReference type="ARBA" id="ARBA00023015"/>
    </source>
</evidence>
<keyword evidence="1" id="KW-0805">Transcription regulation</keyword>
<sequence length="257" mass="29044">MPTDTDLVQSDVRLLKIINALQDLDGAGVTELATHLGMKKSTVYKHLNTLRAQKYVKSRDGEYRLSFRFLDHGTYIRENTDLISIAKPHIEDLAERVDELVTLSVKEYDYGVYLYSYNDKYDLSGSAYNKHGQTRFDLHTSSAGKSILAQLEDATVEDILDERGLDSKTENTITERGALFNELNEIREQGFAINRGERIDGVWAIGSGLYSPEEDLYGAVSITGPETHFSNIDSEEKYLDELDATTEEINLKLKFSK</sequence>
<evidence type="ECO:0000259" key="5">
    <source>
        <dbReference type="PROSITE" id="PS51078"/>
    </source>
</evidence>
<protein>
    <submittedName>
        <fullName evidence="6">Transcriptional regulator, IclR family</fullName>
    </submittedName>
</protein>
<dbReference type="SUPFAM" id="SSF55781">
    <property type="entry name" value="GAF domain-like"/>
    <property type="match status" value="1"/>
</dbReference>
<dbReference type="InterPro" id="IPR005471">
    <property type="entry name" value="Tscrpt_reg_IclR_N"/>
</dbReference>
<dbReference type="SUPFAM" id="SSF46785">
    <property type="entry name" value="Winged helix' DNA-binding domain"/>
    <property type="match status" value="1"/>
</dbReference>
<dbReference type="Proteomes" id="UP000199112">
    <property type="component" value="Unassembled WGS sequence"/>
</dbReference>
<keyword evidence="3" id="KW-0804">Transcription</keyword>
<dbReference type="GO" id="GO:0003700">
    <property type="term" value="F:DNA-binding transcription factor activity"/>
    <property type="evidence" value="ECO:0007669"/>
    <property type="project" value="TreeGrafter"/>
</dbReference>
<dbReference type="AlphaFoldDB" id="A0A1H6FT09"/>
<reference evidence="7" key="1">
    <citation type="submission" date="2016-10" db="EMBL/GenBank/DDBJ databases">
        <authorList>
            <person name="Varghese N."/>
            <person name="Submissions S."/>
        </authorList>
    </citation>
    <scope>NUCLEOTIDE SEQUENCE [LARGE SCALE GENOMIC DNA]</scope>
    <source>
        <strain evidence="7">CGMCC 1.8981</strain>
    </source>
</reference>
<proteinExistence type="predicted"/>
<feature type="domain" description="IclR-ED" evidence="5">
    <location>
        <begin position="68"/>
        <end position="255"/>
    </location>
</feature>
<dbReference type="InterPro" id="IPR036388">
    <property type="entry name" value="WH-like_DNA-bd_sf"/>
</dbReference>
<keyword evidence="7" id="KW-1185">Reference proteome</keyword>
<dbReference type="InterPro" id="IPR029016">
    <property type="entry name" value="GAF-like_dom_sf"/>
</dbReference>
<feature type="domain" description="HTH iclR-type" evidence="4">
    <location>
        <begin position="8"/>
        <end position="67"/>
    </location>
</feature>
<name>A0A1H6FT09_9EURY</name>
<dbReference type="SMART" id="SM00346">
    <property type="entry name" value="HTH_ICLR"/>
    <property type="match status" value="1"/>
</dbReference>
<dbReference type="InterPro" id="IPR011991">
    <property type="entry name" value="ArsR-like_HTH"/>
</dbReference>
<dbReference type="EMBL" id="FNWL01000001">
    <property type="protein sequence ID" value="SEH13552.1"/>
    <property type="molecule type" value="Genomic_DNA"/>
</dbReference>
<evidence type="ECO:0000313" key="7">
    <source>
        <dbReference type="Proteomes" id="UP000199112"/>
    </source>
</evidence>
<dbReference type="GO" id="GO:0045892">
    <property type="term" value="P:negative regulation of DNA-templated transcription"/>
    <property type="evidence" value="ECO:0007669"/>
    <property type="project" value="TreeGrafter"/>
</dbReference>
<evidence type="ECO:0000313" key="6">
    <source>
        <dbReference type="EMBL" id="SEH13552.1"/>
    </source>
</evidence>
<evidence type="ECO:0000256" key="3">
    <source>
        <dbReference type="ARBA" id="ARBA00023163"/>
    </source>
</evidence>
<dbReference type="InterPro" id="IPR014757">
    <property type="entry name" value="Tscrpt_reg_IclR_C"/>
</dbReference>
<evidence type="ECO:0000259" key="4">
    <source>
        <dbReference type="PROSITE" id="PS51077"/>
    </source>
</evidence>
<evidence type="ECO:0000256" key="2">
    <source>
        <dbReference type="ARBA" id="ARBA00023125"/>
    </source>
</evidence>
<dbReference type="Pfam" id="PF01614">
    <property type="entry name" value="IclR_C"/>
    <property type="match status" value="1"/>
</dbReference>
<dbReference type="PROSITE" id="PS51077">
    <property type="entry name" value="HTH_ICLR"/>
    <property type="match status" value="1"/>
</dbReference>
<dbReference type="PANTHER" id="PTHR30136">
    <property type="entry name" value="HELIX-TURN-HELIX TRANSCRIPTIONAL REGULATOR, ICLR FAMILY"/>
    <property type="match status" value="1"/>
</dbReference>
<dbReference type="GO" id="GO:0003677">
    <property type="term" value="F:DNA binding"/>
    <property type="evidence" value="ECO:0007669"/>
    <property type="project" value="UniProtKB-KW"/>
</dbReference>
<organism evidence="6 7">
    <name type="scientific">Natronorubrum sediminis</name>
    <dbReference type="NCBI Taxonomy" id="640943"/>
    <lineage>
        <taxon>Archaea</taxon>
        <taxon>Methanobacteriati</taxon>
        <taxon>Methanobacteriota</taxon>
        <taxon>Stenosarchaea group</taxon>
        <taxon>Halobacteria</taxon>
        <taxon>Halobacteriales</taxon>
        <taxon>Natrialbaceae</taxon>
        <taxon>Natronorubrum</taxon>
    </lineage>
</organism>
<accession>A0A1H6FT09</accession>
<dbReference type="RefSeq" id="WP_090506322.1">
    <property type="nucleotide sequence ID" value="NZ_FNWL01000001.1"/>
</dbReference>
<keyword evidence="2" id="KW-0238">DNA-binding</keyword>
<dbReference type="CDD" id="cd00090">
    <property type="entry name" value="HTH_ARSR"/>
    <property type="match status" value="1"/>
</dbReference>
<dbReference type="PROSITE" id="PS51078">
    <property type="entry name" value="ICLR_ED"/>
    <property type="match status" value="1"/>
</dbReference>
<dbReference type="Gene3D" id="3.30.450.40">
    <property type="match status" value="1"/>
</dbReference>